<evidence type="ECO:0000256" key="2">
    <source>
        <dbReference type="ARBA" id="ARBA00022679"/>
    </source>
</evidence>
<keyword evidence="8" id="KW-1185">Reference proteome</keyword>
<evidence type="ECO:0000256" key="5">
    <source>
        <dbReference type="PROSITE-ProRule" id="PRU01023"/>
    </source>
</evidence>
<feature type="binding site" evidence="5">
    <location>
        <position position="292"/>
    </location>
    <ligand>
        <name>S-adenosyl-L-methionine</name>
        <dbReference type="ChEBI" id="CHEBI:59789"/>
    </ligand>
</feature>
<dbReference type="PRINTS" id="PR02008">
    <property type="entry name" value="RCMTFAMILY"/>
</dbReference>
<keyword evidence="3 5" id="KW-0949">S-adenosyl-L-methionine</keyword>
<dbReference type="GO" id="GO:0005829">
    <property type="term" value="C:cytosol"/>
    <property type="evidence" value="ECO:0007669"/>
    <property type="project" value="TreeGrafter"/>
</dbReference>
<evidence type="ECO:0000259" key="6">
    <source>
        <dbReference type="PROSITE" id="PS51686"/>
    </source>
</evidence>
<dbReference type="PROSITE" id="PS51686">
    <property type="entry name" value="SAM_MT_RSMB_NOP"/>
    <property type="match status" value="1"/>
</dbReference>
<protein>
    <submittedName>
        <fullName evidence="7">RsmB/NOP family class I SAM-dependent RNA methyltransferase</fullName>
    </submittedName>
</protein>
<feature type="binding site" evidence="5">
    <location>
        <position position="267"/>
    </location>
    <ligand>
        <name>S-adenosyl-L-methionine</name>
        <dbReference type="ChEBI" id="CHEBI:59789"/>
    </ligand>
</feature>
<evidence type="ECO:0000256" key="3">
    <source>
        <dbReference type="ARBA" id="ARBA00022691"/>
    </source>
</evidence>
<comment type="caution">
    <text evidence="5">Lacks conserved residue(s) required for the propagation of feature annotation.</text>
</comment>
<dbReference type="CDD" id="cd02440">
    <property type="entry name" value="AdoMet_MTases"/>
    <property type="match status" value="1"/>
</dbReference>
<feature type="domain" description="SAM-dependent MTase RsmB/NOP-type" evidence="6">
    <location>
        <begin position="148"/>
        <end position="418"/>
    </location>
</feature>
<dbReference type="InterPro" id="IPR049560">
    <property type="entry name" value="MeTrfase_RsmB-F_NOP2_cat"/>
</dbReference>
<name>A0A927IGA2_9BACT</name>
<dbReference type="InterPro" id="IPR029063">
    <property type="entry name" value="SAM-dependent_MTases_sf"/>
</dbReference>
<evidence type="ECO:0000313" key="8">
    <source>
        <dbReference type="Proteomes" id="UP000622317"/>
    </source>
</evidence>
<dbReference type="AlphaFoldDB" id="A0A927IGA2"/>
<comment type="caution">
    <text evidence="7">The sequence shown here is derived from an EMBL/GenBank/DDBJ whole genome shotgun (WGS) entry which is preliminary data.</text>
</comment>
<comment type="similarity">
    <text evidence="5">Belongs to the class I-like SAM-binding methyltransferase superfamily. RsmB/NOP family.</text>
</comment>
<proteinExistence type="inferred from homology"/>
<dbReference type="GO" id="GO:0003723">
    <property type="term" value="F:RNA binding"/>
    <property type="evidence" value="ECO:0007669"/>
    <property type="project" value="UniProtKB-UniRule"/>
</dbReference>
<evidence type="ECO:0000313" key="7">
    <source>
        <dbReference type="EMBL" id="MBD5778170.1"/>
    </source>
</evidence>
<dbReference type="InterPro" id="IPR001678">
    <property type="entry name" value="MeTrfase_RsmB-F_NOP2_dom"/>
</dbReference>
<keyword evidence="4 5" id="KW-0694">RNA-binding</keyword>
<dbReference type="SUPFAM" id="SSF53335">
    <property type="entry name" value="S-adenosyl-L-methionine-dependent methyltransferases"/>
    <property type="match status" value="1"/>
</dbReference>
<dbReference type="Gene3D" id="3.40.50.150">
    <property type="entry name" value="Vaccinia Virus protein VP39"/>
    <property type="match status" value="1"/>
</dbReference>
<dbReference type="PANTHER" id="PTHR22807:SF61">
    <property type="entry name" value="NOL1_NOP2_SUN FAMILY PROTEIN _ ANTITERMINATION NUSB DOMAIN-CONTAINING PROTEIN"/>
    <property type="match status" value="1"/>
</dbReference>
<dbReference type="Pfam" id="PF01189">
    <property type="entry name" value="Methyltr_RsmB-F"/>
    <property type="match status" value="1"/>
</dbReference>
<dbReference type="EMBL" id="JACYFG010000002">
    <property type="protein sequence ID" value="MBD5778170.1"/>
    <property type="molecule type" value="Genomic_DNA"/>
</dbReference>
<dbReference type="GO" id="GO:0009383">
    <property type="term" value="F:rRNA (cytosine-C5-)-methyltransferase activity"/>
    <property type="evidence" value="ECO:0007669"/>
    <property type="project" value="TreeGrafter"/>
</dbReference>
<dbReference type="Proteomes" id="UP000622317">
    <property type="component" value="Unassembled WGS sequence"/>
</dbReference>
<dbReference type="InterPro" id="IPR023267">
    <property type="entry name" value="RCMT"/>
</dbReference>
<evidence type="ECO:0000256" key="4">
    <source>
        <dbReference type="ARBA" id="ARBA00022884"/>
    </source>
</evidence>
<evidence type="ECO:0000256" key="1">
    <source>
        <dbReference type="ARBA" id="ARBA00022603"/>
    </source>
</evidence>
<keyword evidence="2 5" id="KW-0808">Transferase</keyword>
<sequence>MAKPLLNAGLKIHRLQNQRRIAYSLIERSRTLLKPGTPFTREIHELFKAQGKFGSKDRRLYRELIYTYLRYQPWLEGSYAQQDAFMDKLICLAAPTSEIQTLYPTLKDRKPLEIPVDHRYLALDREIDDLPQLVPDWFASHTERAISPKSLLHLVTRPPLWLRIQKDPREDLLQRLRAGASPEQADQIAKHPLVPDCLHAPADFPLANHPCYVEGYVEIQDISSQILLHLLKDAPKGHWLDACAGAGGKTLQLANLLKPYGKVDAYDKRTAALRELQSRAKRSGLANIGVLDQRPTAGAYDGVLVDAPCSGSGTWRRHPYLMRQTSEESVFDYAKTQLAILKSYAPLVKDGGVLVYSTCSLSRHENQAVQEQFLAAYKDFCHQPLSPRFGYEDKGRGITVYPEDHNGDGLYVATFRKQS</sequence>
<feature type="binding site" evidence="5">
    <location>
        <position position="306"/>
    </location>
    <ligand>
        <name>S-adenosyl-L-methionine</name>
        <dbReference type="ChEBI" id="CHEBI:59789"/>
    </ligand>
</feature>
<accession>A0A927IGA2</accession>
<dbReference type="PANTHER" id="PTHR22807">
    <property type="entry name" value="NOP2 YEAST -RELATED NOL1/NOP2/FMU SUN DOMAIN-CONTAINING"/>
    <property type="match status" value="1"/>
</dbReference>
<gene>
    <name evidence="7" type="ORF">IEN85_01500</name>
</gene>
<reference evidence="7" key="1">
    <citation type="submission" date="2020-09" db="EMBL/GenBank/DDBJ databases">
        <title>Pelagicoccus enzymogenes sp. nov. with an EPS production, isolated from marine sediment.</title>
        <authorList>
            <person name="Feng X."/>
        </authorList>
    </citation>
    <scope>NUCLEOTIDE SEQUENCE</scope>
    <source>
        <strain evidence="7">NFK12</strain>
    </source>
</reference>
<dbReference type="RefSeq" id="WP_191615290.1">
    <property type="nucleotide sequence ID" value="NZ_JACYFG010000002.1"/>
</dbReference>
<organism evidence="7 8">
    <name type="scientific">Pelagicoccus enzymogenes</name>
    <dbReference type="NCBI Taxonomy" id="2773457"/>
    <lineage>
        <taxon>Bacteria</taxon>
        <taxon>Pseudomonadati</taxon>
        <taxon>Verrucomicrobiota</taxon>
        <taxon>Opitutia</taxon>
        <taxon>Puniceicoccales</taxon>
        <taxon>Pelagicoccaceae</taxon>
        <taxon>Pelagicoccus</taxon>
    </lineage>
</organism>
<keyword evidence="1 5" id="KW-0489">Methyltransferase</keyword>
<feature type="active site" description="Nucleophile" evidence="5">
    <location>
        <position position="359"/>
    </location>
</feature>
<dbReference type="GO" id="GO:0070475">
    <property type="term" value="P:rRNA base methylation"/>
    <property type="evidence" value="ECO:0007669"/>
    <property type="project" value="TreeGrafter"/>
</dbReference>